<sequence length="425" mass="45334">MRSPEGNHELRWLEGTPGSIWQRGDDWVKLGTTMDSTADDLTAIADSDACKSKGTDKLAELAGETAGDLKKAATRYVDTGRELRTYADALDTAQTWLSRNLASVEAAERDYQSALDAKDDAVSAKSSLDHQWPWEDDPTPAETAAAADAVSDATARVGTAKTHRDAMWTEFDQVFEAWEEAYDDAVGGIQKAMDTAGNNDGFWEFVDDALFVISVVLVVLSVVALIIGAPLVGLLGLAILALTVVSIGLTLLKFAYGRATLSDVAWSLVALIPFGVGKLLSRGAPILSNVVSGGRSVVTGAIRSGLPRLSLLRPTSWFTPVRSLFAPLTSRLALRSPSMFVNPARSISLGSSDLVQVENFLRTMTQSKWAANPAVAEFVATTTKAMPGTAAQNIFRTVWLGSTATDFGGLIDVLPDIPGLKDVTL</sequence>
<dbReference type="Proteomes" id="UP001596507">
    <property type="component" value="Unassembled WGS sequence"/>
</dbReference>
<dbReference type="RefSeq" id="WP_262872406.1">
    <property type="nucleotide sequence ID" value="NZ_BAABKW010000011.1"/>
</dbReference>
<accession>A0ABW2H9F1</accession>
<feature type="transmembrane region" description="Helical" evidence="1">
    <location>
        <begin position="264"/>
        <end position="281"/>
    </location>
</feature>
<keyword evidence="1" id="KW-0472">Membrane</keyword>
<feature type="transmembrane region" description="Helical" evidence="1">
    <location>
        <begin position="234"/>
        <end position="252"/>
    </location>
</feature>
<organism evidence="2 3">
    <name type="scientific">Microbacterium fluvii</name>
    <dbReference type="NCBI Taxonomy" id="415215"/>
    <lineage>
        <taxon>Bacteria</taxon>
        <taxon>Bacillati</taxon>
        <taxon>Actinomycetota</taxon>
        <taxon>Actinomycetes</taxon>
        <taxon>Micrococcales</taxon>
        <taxon>Microbacteriaceae</taxon>
        <taxon>Microbacterium</taxon>
    </lineage>
</organism>
<comment type="caution">
    <text evidence="2">The sequence shown here is derived from an EMBL/GenBank/DDBJ whole genome shotgun (WGS) entry which is preliminary data.</text>
</comment>
<evidence type="ECO:0008006" key="4">
    <source>
        <dbReference type="Google" id="ProtNLM"/>
    </source>
</evidence>
<reference evidence="3" key="1">
    <citation type="journal article" date="2019" name="Int. J. Syst. Evol. Microbiol.">
        <title>The Global Catalogue of Microorganisms (GCM) 10K type strain sequencing project: providing services to taxonomists for standard genome sequencing and annotation.</title>
        <authorList>
            <consortium name="The Broad Institute Genomics Platform"/>
            <consortium name="The Broad Institute Genome Sequencing Center for Infectious Disease"/>
            <person name="Wu L."/>
            <person name="Ma J."/>
        </authorList>
    </citation>
    <scope>NUCLEOTIDE SEQUENCE [LARGE SCALE GENOMIC DNA]</scope>
    <source>
        <strain evidence="3">CGMCC 1.15772</strain>
    </source>
</reference>
<evidence type="ECO:0000256" key="1">
    <source>
        <dbReference type="SAM" id="Phobius"/>
    </source>
</evidence>
<dbReference type="EMBL" id="JBHTBE010000001">
    <property type="protein sequence ID" value="MFC7267459.1"/>
    <property type="molecule type" value="Genomic_DNA"/>
</dbReference>
<proteinExistence type="predicted"/>
<protein>
    <recommendedName>
        <fullName evidence="4">Chromosome partition protein Smc</fullName>
    </recommendedName>
</protein>
<gene>
    <name evidence="2" type="ORF">ACFQRL_00655</name>
</gene>
<keyword evidence="1" id="KW-1133">Transmembrane helix</keyword>
<evidence type="ECO:0000313" key="2">
    <source>
        <dbReference type="EMBL" id="MFC7267459.1"/>
    </source>
</evidence>
<feature type="transmembrane region" description="Helical" evidence="1">
    <location>
        <begin position="209"/>
        <end position="228"/>
    </location>
</feature>
<keyword evidence="1" id="KW-0812">Transmembrane</keyword>
<name>A0ABW2H9F1_9MICO</name>
<evidence type="ECO:0000313" key="3">
    <source>
        <dbReference type="Proteomes" id="UP001596507"/>
    </source>
</evidence>
<keyword evidence="3" id="KW-1185">Reference proteome</keyword>